<protein>
    <submittedName>
        <fullName evidence="1">Uncharacterized protein</fullName>
    </submittedName>
</protein>
<dbReference type="Gene3D" id="3.90.1150.10">
    <property type="entry name" value="Aspartate Aminotransferase, domain 1"/>
    <property type="match status" value="1"/>
</dbReference>
<dbReference type="EMBL" id="BARW01040440">
    <property type="protein sequence ID" value="GAJ17996.1"/>
    <property type="molecule type" value="Genomic_DNA"/>
</dbReference>
<sequence>HLKSKDIGCEIYYPVPAHLQECFSYLGYKQGDFAESEKAAKEVMASSIS</sequence>
<reference evidence="1" key="1">
    <citation type="journal article" date="2014" name="Front. Microbiol.">
        <title>High frequency of phylogenetically diverse reductive dehalogenase-homologous genes in deep subseafloor sedimentary metagenomes.</title>
        <authorList>
            <person name="Kawai M."/>
            <person name="Futagami T."/>
            <person name="Toyoda A."/>
            <person name="Takaki Y."/>
            <person name="Nishi S."/>
            <person name="Hori S."/>
            <person name="Arai W."/>
            <person name="Tsubouchi T."/>
            <person name="Morono Y."/>
            <person name="Uchiyama I."/>
            <person name="Ito T."/>
            <person name="Fujiyama A."/>
            <person name="Inagaki F."/>
            <person name="Takami H."/>
        </authorList>
    </citation>
    <scope>NUCLEOTIDE SEQUENCE</scope>
    <source>
        <strain evidence="1">Expedition CK06-06</strain>
    </source>
</reference>
<dbReference type="AlphaFoldDB" id="X1VNS5"/>
<comment type="caution">
    <text evidence="1">The sequence shown here is derived from an EMBL/GenBank/DDBJ whole genome shotgun (WGS) entry which is preliminary data.</text>
</comment>
<name>X1VNS5_9ZZZZ</name>
<dbReference type="InterPro" id="IPR000653">
    <property type="entry name" value="DegT/StrS_aminotransferase"/>
</dbReference>
<gene>
    <name evidence="1" type="ORF">S12H4_61103</name>
</gene>
<evidence type="ECO:0000313" key="1">
    <source>
        <dbReference type="EMBL" id="GAJ17996.1"/>
    </source>
</evidence>
<dbReference type="InterPro" id="IPR015422">
    <property type="entry name" value="PyrdxlP-dep_Trfase_small"/>
</dbReference>
<proteinExistence type="predicted"/>
<feature type="non-terminal residue" evidence="1">
    <location>
        <position position="1"/>
    </location>
</feature>
<organism evidence="1">
    <name type="scientific">marine sediment metagenome</name>
    <dbReference type="NCBI Taxonomy" id="412755"/>
    <lineage>
        <taxon>unclassified sequences</taxon>
        <taxon>metagenomes</taxon>
        <taxon>ecological metagenomes</taxon>
    </lineage>
</organism>
<dbReference type="Pfam" id="PF01041">
    <property type="entry name" value="DegT_DnrJ_EryC1"/>
    <property type="match status" value="1"/>
</dbReference>
<accession>X1VNS5</accession>